<dbReference type="GO" id="GO:0030246">
    <property type="term" value="F:carbohydrate binding"/>
    <property type="evidence" value="ECO:0007669"/>
    <property type="project" value="InterPro"/>
</dbReference>
<evidence type="ECO:0000313" key="7">
    <source>
        <dbReference type="Proteomes" id="UP000234412"/>
    </source>
</evidence>
<feature type="domain" description="Beta galactosidase small chain/" evidence="5">
    <location>
        <begin position="1"/>
        <end position="107"/>
    </location>
</feature>
<evidence type="ECO:0000256" key="4">
    <source>
        <dbReference type="ARBA" id="ARBA00023295"/>
    </source>
</evidence>
<dbReference type="SMART" id="SM01038">
    <property type="entry name" value="Bgal_small_N"/>
    <property type="match status" value="1"/>
</dbReference>
<evidence type="ECO:0000256" key="2">
    <source>
        <dbReference type="ARBA" id="ARBA00012756"/>
    </source>
</evidence>
<evidence type="ECO:0000256" key="3">
    <source>
        <dbReference type="ARBA" id="ARBA00022801"/>
    </source>
</evidence>
<dbReference type="Proteomes" id="UP000234412">
    <property type="component" value="Unassembled WGS sequence"/>
</dbReference>
<reference evidence="6 7" key="2">
    <citation type="submission" date="2018-01" db="EMBL/GenBank/DDBJ databases">
        <title>Genomic study of Klebsiella pneumoniae.</title>
        <authorList>
            <person name="Yang Y."/>
            <person name="Bicalho R."/>
        </authorList>
    </citation>
    <scope>NUCLEOTIDE SEQUENCE [LARGE SCALE GENOMIC DNA]</scope>
    <source>
        <strain evidence="6 7">A8</strain>
    </source>
</reference>
<evidence type="ECO:0000313" key="6">
    <source>
        <dbReference type="EMBL" id="PLM80627.1"/>
    </source>
</evidence>
<evidence type="ECO:0000256" key="1">
    <source>
        <dbReference type="ARBA" id="ARBA00001412"/>
    </source>
</evidence>
<sequence>FARWEQPLAAMTTPYIFPTENGLRCDTQALDWGRWHVSGHFHFSVQPWSTRQLMETDHWHKMQAEDGVWITLDGLHMGVGGDDSWTPSVLPQWLLSQTRWQYEVSLRCL</sequence>
<organism evidence="6 7">
    <name type="scientific">Klebsiella variicola</name>
    <dbReference type="NCBI Taxonomy" id="244366"/>
    <lineage>
        <taxon>Bacteria</taxon>
        <taxon>Pseudomonadati</taxon>
        <taxon>Pseudomonadota</taxon>
        <taxon>Gammaproteobacteria</taxon>
        <taxon>Enterobacterales</taxon>
        <taxon>Enterobacteriaceae</taxon>
        <taxon>Klebsiella/Raoultella group</taxon>
        <taxon>Klebsiella</taxon>
        <taxon>Klebsiella pneumoniae complex</taxon>
    </lineage>
</organism>
<name>A0A2N4YNW5_KLEVA</name>
<dbReference type="EC" id="3.2.1.23" evidence="2"/>
<comment type="caution">
    <text evidence="6">The sequence shown here is derived from an EMBL/GenBank/DDBJ whole genome shotgun (WGS) entry which is preliminary data.</text>
</comment>
<dbReference type="SUPFAM" id="SSF74650">
    <property type="entry name" value="Galactose mutarotase-like"/>
    <property type="match status" value="1"/>
</dbReference>
<proteinExistence type="predicted"/>
<dbReference type="GO" id="GO:0009341">
    <property type="term" value="C:beta-galactosidase complex"/>
    <property type="evidence" value="ECO:0007669"/>
    <property type="project" value="InterPro"/>
</dbReference>
<dbReference type="InterPro" id="IPR004199">
    <property type="entry name" value="B-gal_small/dom_5"/>
</dbReference>
<dbReference type="InterPro" id="IPR014718">
    <property type="entry name" value="GH-type_carb-bd"/>
</dbReference>
<accession>A0A2N4YNW5</accession>
<dbReference type="Pfam" id="PF02929">
    <property type="entry name" value="Bgal_small_N"/>
    <property type="match status" value="1"/>
</dbReference>
<dbReference type="GO" id="GO:0005990">
    <property type="term" value="P:lactose catabolic process"/>
    <property type="evidence" value="ECO:0007669"/>
    <property type="project" value="TreeGrafter"/>
</dbReference>
<evidence type="ECO:0000259" key="5">
    <source>
        <dbReference type="SMART" id="SM01038"/>
    </source>
</evidence>
<gene>
    <name evidence="6" type="primary">lacZ</name>
    <name evidence="6" type="ORF">CWN47_37045</name>
</gene>
<dbReference type="Gene3D" id="2.70.98.10">
    <property type="match status" value="1"/>
</dbReference>
<reference evidence="6 7" key="1">
    <citation type="submission" date="2017-11" db="EMBL/GenBank/DDBJ databases">
        <authorList>
            <person name="Han C.G."/>
        </authorList>
    </citation>
    <scope>NUCLEOTIDE SEQUENCE [LARGE SCALE GENOMIC DNA]</scope>
    <source>
        <strain evidence="6 7">A8</strain>
    </source>
</reference>
<feature type="non-terminal residue" evidence="6">
    <location>
        <position position="1"/>
    </location>
</feature>
<dbReference type="EMBL" id="PIDP01002533">
    <property type="protein sequence ID" value="PLM80627.1"/>
    <property type="molecule type" value="Genomic_DNA"/>
</dbReference>
<dbReference type="PANTHER" id="PTHR46323:SF2">
    <property type="entry name" value="BETA-GALACTOSIDASE"/>
    <property type="match status" value="1"/>
</dbReference>
<keyword evidence="4 6" id="KW-0326">Glycosidase</keyword>
<dbReference type="AlphaFoldDB" id="A0A2N4YNW5"/>
<comment type="catalytic activity">
    <reaction evidence="1">
        <text>Hydrolysis of terminal non-reducing beta-D-galactose residues in beta-D-galactosides.</text>
        <dbReference type="EC" id="3.2.1.23"/>
    </reaction>
</comment>
<dbReference type="InterPro" id="IPR050347">
    <property type="entry name" value="Bact_Beta-galactosidase"/>
</dbReference>
<keyword evidence="3 6" id="KW-0378">Hydrolase</keyword>
<protein>
    <recommendedName>
        <fullName evidence="2">beta-galactosidase</fullName>
        <ecNumber evidence="2">3.2.1.23</ecNumber>
    </recommendedName>
</protein>
<dbReference type="GO" id="GO:0004565">
    <property type="term" value="F:beta-galactosidase activity"/>
    <property type="evidence" value="ECO:0007669"/>
    <property type="project" value="UniProtKB-EC"/>
</dbReference>
<dbReference type="PANTHER" id="PTHR46323">
    <property type="entry name" value="BETA-GALACTOSIDASE"/>
    <property type="match status" value="1"/>
</dbReference>
<dbReference type="InterPro" id="IPR011013">
    <property type="entry name" value="Gal_mutarotase_sf_dom"/>
</dbReference>